<keyword evidence="2" id="KW-1185">Reference proteome</keyword>
<dbReference type="Pfam" id="PF17269">
    <property type="entry name" value="DUF5335"/>
    <property type="match status" value="1"/>
</dbReference>
<dbReference type="EMBL" id="FQUS01000004">
    <property type="protein sequence ID" value="SHE88799.1"/>
    <property type="molecule type" value="Genomic_DNA"/>
</dbReference>
<gene>
    <name evidence="1" type="ORF">SAMN05443144_10428</name>
</gene>
<organism evidence="1 2">
    <name type="scientific">Fodinibius roseus</name>
    <dbReference type="NCBI Taxonomy" id="1194090"/>
    <lineage>
        <taxon>Bacteria</taxon>
        <taxon>Pseudomonadati</taxon>
        <taxon>Balneolota</taxon>
        <taxon>Balneolia</taxon>
        <taxon>Balneolales</taxon>
        <taxon>Balneolaceae</taxon>
        <taxon>Fodinibius</taxon>
    </lineage>
</organism>
<reference evidence="1 2" key="1">
    <citation type="submission" date="2016-11" db="EMBL/GenBank/DDBJ databases">
        <authorList>
            <person name="Jaros S."/>
            <person name="Januszkiewicz K."/>
            <person name="Wedrychowicz H."/>
        </authorList>
    </citation>
    <scope>NUCLEOTIDE SEQUENCE [LARGE SCALE GENOMIC DNA]</scope>
    <source>
        <strain evidence="1 2">DSM 21986</strain>
    </source>
</reference>
<evidence type="ECO:0000313" key="2">
    <source>
        <dbReference type="Proteomes" id="UP000184041"/>
    </source>
</evidence>
<proteinExistence type="predicted"/>
<protein>
    <submittedName>
        <fullName evidence="1">Uncharacterized protein</fullName>
    </submittedName>
</protein>
<dbReference type="OrthoDB" id="8758272at2"/>
<dbReference type="InterPro" id="IPR035223">
    <property type="entry name" value="DUF5335"/>
</dbReference>
<sequence length="108" mass="12846">MAIREIQKKEWGNYFNSFSKNFLKDKQPEYAEIRILADSMGMQPETNWLLLKGITYDDKSDLLEIQLEKLNRLIHHPEKIYVDDDDQGWMLSFEVIQPDGTKNIIELR</sequence>
<accession>A0A1M4X5P5</accession>
<dbReference type="RefSeq" id="WP_073059986.1">
    <property type="nucleotide sequence ID" value="NZ_FQUS01000004.1"/>
</dbReference>
<dbReference type="AlphaFoldDB" id="A0A1M4X5P5"/>
<name>A0A1M4X5P5_9BACT</name>
<dbReference type="Proteomes" id="UP000184041">
    <property type="component" value="Unassembled WGS sequence"/>
</dbReference>
<evidence type="ECO:0000313" key="1">
    <source>
        <dbReference type="EMBL" id="SHE88799.1"/>
    </source>
</evidence>